<gene>
    <name evidence="8" type="ORF">BCR43DRAFT_511251</name>
</gene>
<feature type="compositionally biased region" description="Basic and acidic residues" evidence="6">
    <location>
        <begin position="154"/>
        <end position="175"/>
    </location>
</feature>
<accession>A0A1X2HLJ0</accession>
<protein>
    <recommendedName>
        <fullName evidence="5">Endoplasmic reticulum transmembrane protein</fullName>
    </recommendedName>
</protein>
<comment type="function">
    <text evidence="5">May play a role in anterograde transport of membrane proteins from the endoplasmic reticulum to the Golgi.</text>
</comment>
<keyword evidence="4 5" id="KW-0472">Membrane</keyword>
<feature type="domain" description="BAP29/BAP31 transmembrane" evidence="7">
    <location>
        <begin position="1"/>
        <end position="149"/>
    </location>
</feature>
<dbReference type="EMBL" id="MCGN01000002">
    <property type="protein sequence ID" value="ORZ00221.1"/>
    <property type="molecule type" value="Genomic_DNA"/>
</dbReference>
<keyword evidence="3 5" id="KW-1133">Transmembrane helix</keyword>
<dbReference type="GO" id="GO:0005789">
    <property type="term" value="C:endoplasmic reticulum membrane"/>
    <property type="evidence" value="ECO:0007669"/>
    <property type="project" value="UniProtKB-SubCell"/>
</dbReference>
<comment type="caution">
    <text evidence="5">Lacks conserved residue(s) required for the propagation of feature annotation.</text>
</comment>
<evidence type="ECO:0000313" key="8">
    <source>
        <dbReference type="EMBL" id="ORZ00221.1"/>
    </source>
</evidence>
<feature type="transmembrane region" description="Helical" evidence="5">
    <location>
        <begin position="7"/>
        <end position="27"/>
    </location>
</feature>
<keyword evidence="9" id="KW-1185">Reference proteome</keyword>
<dbReference type="Pfam" id="PF05529">
    <property type="entry name" value="Bap31"/>
    <property type="match status" value="1"/>
</dbReference>
<sequence>MTLYYTIVFAILLLEASCILYFLVLMIPLPTQLRKKALAWLSNSPSIAYIKHVLRIVFVCIFVLFLDAINRLNTLETAVLSSQQTDANPNTFAGAQAIHDVHTDANFAAKQFYAQRNIYLTGSTLFLTLVLQHTYNITVELVQLQEQVQMGTKDSAESKNAIEKDTSSSDMKKEL</sequence>
<dbReference type="GO" id="GO:0006886">
    <property type="term" value="P:intracellular protein transport"/>
    <property type="evidence" value="ECO:0007669"/>
    <property type="project" value="UniProtKB-UniRule"/>
</dbReference>
<dbReference type="InterPro" id="IPR040463">
    <property type="entry name" value="BAP29/BAP31_N"/>
</dbReference>
<keyword evidence="5" id="KW-0256">Endoplasmic reticulum</keyword>
<evidence type="ECO:0000256" key="1">
    <source>
        <dbReference type="ARBA" id="ARBA00004141"/>
    </source>
</evidence>
<reference evidence="8 9" key="1">
    <citation type="submission" date="2016-07" db="EMBL/GenBank/DDBJ databases">
        <title>Pervasive Adenine N6-methylation of Active Genes in Fungi.</title>
        <authorList>
            <consortium name="DOE Joint Genome Institute"/>
            <person name="Mondo S.J."/>
            <person name="Dannebaum R.O."/>
            <person name="Kuo R.C."/>
            <person name="Labutti K."/>
            <person name="Haridas S."/>
            <person name="Kuo A."/>
            <person name="Salamov A."/>
            <person name="Ahrendt S.R."/>
            <person name="Lipzen A."/>
            <person name="Sullivan W."/>
            <person name="Andreopoulos W.B."/>
            <person name="Clum A."/>
            <person name="Lindquist E."/>
            <person name="Daum C."/>
            <person name="Ramamoorthy G.K."/>
            <person name="Gryganskyi A."/>
            <person name="Culley D."/>
            <person name="Magnuson J.K."/>
            <person name="James T.Y."/>
            <person name="O'Malley M.A."/>
            <person name="Stajich J.E."/>
            <person name="Spatafora J.W."/>
            <person name="Visel A."/>
            <person name="Grigoriev I.V."/>
        </authorList>
    </citation>
    <scope>NUCLEOTIDE SEQUENCE [LARGE SCALE GENOMIC DNA]</scope>
    <source>
        <strain evidence="8 9">NRRL 2496</strain>
    </source>
</reference>
<name>A0A1X2HLJ0_SYNRA</name>
<evidence type="ECO:0000256" key="4">
    <source>
        <dbReference type="ARBA" id="ARBA00023136"/>
    </source>
</evidence>
<dbReference type="GO" id="GO:0070973">
    <property type="term" value="P:protein localization to endoplasmic reticulum exit site"/>
    <property type="evidence" value="ECO:0007669"/>
    <property type="project" value="UniProtKB-UniRule"/>
</dbReference>
<evidence type="ECO:0000313" key="9">
    <source>
        <dbReference type="Proteomes" id="UP000242180"/>
    </source>
</evidence>
<dbReference type="STRING" id="13706.A0A1X2HLJ0"/>
<evidence type="ECO:0000256" key="3">
    <source>
        <dbReference type="ARBA" id="ARBA00022989"/>
    </source>
</evidence>
<evidence type="ECO:0000259" key="7">
    <source>
        <dbReference type="Pfam" id="PF05529"/>
    </source>
</evidence>
<dbReference type="OMA" id="MAMDYIR"/>
<dbReference type="PANTHER" id="PTHR12701">
    <property type="entry name" value="BCR-ASSOCIATED PROTEIN, BAP"/>
    <property type="match status" value="1"/>
</dbReference>
<proteinExistence type="inferred from homology"/>
<organism evidence="8 9">
    <name type="scientific">Syncephalastrum racemosum</name>
    <name type="common">Filamentous fungus</name>
    <dbReference type="NCBI Taxonomy" id="13706"/>
    <lineage>
        <taxon>Eukaryota</taxon>
        <taxon>Fungi</taxon>
        <taxon>Fungi incertae sedis</taxon>
        <taxon>Mucoromycota</taxon>
        <taxon>Mucoromycotina</taxon>
        <taxon>Mucoromycetes</taxon>
        <taxon>Mucorales</taxon>
        <taxon>Syncephalastraceae</taxon>
        <taxon>Syncephalastrum</taxon>
    </lineage>
</organism>
<comment type="subcellular location">
    <subcellularLocation>
        <location evidence="5">Endoplasmic reticulum membrane</location>
        <topology evidence="5">Multi-pass membrane protein</topology>
    </subcellularLocation>
    <subcellularLocation>
        <location evidence="1">Membrane</location>
        <topology evidence="1">Multi-pass membrane protein</topology>
    </subcellularLocation>
</comment>
<dbReference type="InParanoid" id="A0A1X2HLJ0"/>
<keyword evidence="2 5" id="KW-0812">Transmembrane</keyword>
<comment type="similarity">
    <text evidence="5">Belongs to the BCAP29/BCAP31 family.</text>
</comment>
<evidence type="ECO:0000256" key="5">
    <source>
        <dbReference type="RuleBase" id="RU367026"/>
    </source>
</evidence>
<dbReference type="Proteomes" id="UP000242180">
    <property type="component" value="Unassembled WGS sequence"/>
</dbReference>
<keyword evidence="5" id="KW-0813">Transport</keyword>
<evidence type="ECO:0000256" key="2">
    <source>
        <dbReference type="ARBA" id="ARBA00022692"/>
    </source>
</evidence>
<dbReference type="PANTHER" id="PTHR12701:SF20">
    <property type="entry name" value="ENDOPLASMIC RETICULUM TRANSMEMBRANE PROTEIN"/>
    <property type="match status" value="1"/>
</dbReference>
<evidence type="ECO:0000256" key="6">
    <source>
        <dbReference type="SAM" id="MobiDB-lite"/>
    </source>
</evidence>
<keyword evidence="5" id="KW-0931">ER-Golgi transport</keyword>
<keyword evidence="5" id="KW-0653">Protein transport</keyword>
<feature type="transmembrane region" description="Helical" evidence="5">
    <location>
        <begin position="47"/>
        <end position="66"/>
    </location>
</feature>
<dbReference type="OrthoDB" id="435607at2759"/>
<dbReference type="GO" id="GO:0006888">
    <property type="term" value="P:endoplasmic reticulum to Golgi vesicle-mediated transport"/>
    <property type="evidence" value="ECO:0007669"/>
    <property type="project" value="UniProtKB-UniRule"/>
</dbReference>
<feature type="region of interest" description="Disordered" evidence="6">
    <location>
        <begin position="153"/>
        <end position="175"/>
    </location>
</feature>
<keyword evidence="8" id="KW-0675">Receptor</keyword>
<dbReference type="AlphaFoldDB" id="A0A1X2HLJ0"/>
<dbReference type="InterPro" id="IPR008417">
    <property type="entry name" value="BAP29/BAP31"/>
</dbReference>
<comment type="caution">
    <text evidence="8">The sequence shown here is derived from an EMBL/GenBank/DDBJ whole genome shotgun (WGS) entry which is preliminary data.</text>
</comment>